<protein>
    <submittedName>
        <fullName evidence="3">Purine-binding chemotaxis protein CheW</fullName>
    </submittedName>
</protein>
<evidence type="ECO:0000256" key="1">
    <source>
        <dbReference type="SAM" id="MobiDB-lite"/>
    </source>
</evidence>
<dbReference type="Gene3D" id="2.30.30.40">
    <property type="entry name" value="SH3 Domains"/>
    <property type="match status" value="1"/>
</dbReference>
<dbReference type="GO" id="GO:0006935">
    <property type="term" value="P:chemotaxis"/>
    <property type="evidence" value="ECO:0007669"/>
    <property type="project" value="InterPro"/>
</dbReference>
<evidence type="ECO:0000313" key="3">
    <source>
        <dbReference type="EMBL" id="MBE6833032.1"/>
    </source>
</evidence>
<dbReference type="PANTHER" id="PTHR22617">
    <property type="entry name" value="CHEMOTAXIS SENSOR HISTIDINE KINASE-RELATED"/>
    <property type="match status" value="1"/>
</dbReference>
<dbReference type="Proteomes" id="UP000754750">
    <property type="component" value="Unassembled WGS sequence"/>
</dbReference>
<gene>
    <name evidence="3" type="ORF">E7512_05530</name>
</gene>
<dbReference type="SUPFAM" id="SSF50341">
    <property type="entry name" value="CheW-like"/>
    <property type="match status" value="1"/>
</dbReference>
<sequence length="180" mass="19700">MSNNPNPVSSLTAGNAAKLNASEKYLTFYIDRQIFAIPSSQVVEIVRIQSITLMPKLPPYVKGVINLRGKIVPLIDLRLKLLKPELEYGEQTSIVVTQWEDAVIGLIVDSVDDVTDIAVADVNETPSLGREKSNPFVTGIVTLSKGPALLLNLKRILTENEDEHPQNKANADNQPEDKGA</sequence>
<dbReference type="PANTHER" id="PTHR22617:SF23">
    <property type="entry name" value="CHEMOTAXIS PROTEIN CHEW"/>
    <property type="match status" value="1"/>
</dbReference>
<dbReference type="InterPro" id="IPR002545">
    <property type="entry name" value="CheW-lke_dom"/>
</dbReference>
<dbReference type="Pfam" id="PF01584">
    <property type="entry name" value="CheW"/>
    <property type="match status" value="1"/>
</dbReference>
<dbReference type="InterPro" id="IPR039315">
    <property type="entry name" value="CheW"/>
</dbReference>
<feature type="domain" description="CheW-like" evidence="2">
    <location>
        <begin position="22"/>
        <end position="162"/>
    </location>
</feature>
<evidence type="ECO:0000313" key="4">
    <source>
        <dbReference type="Proteomes" id="UP000754750"/>
    </source>
</evidence>
<dbReference type="GO" id="GO:0007165">
    <property type="term" value="P:signal transduction"/>
    <property type="evidence" value="ECO:0007669"/>
    <property type="project" value="InterPro"/>
</dbReference>
<dbReference type="Gene3D" id="2.40.50.180">
    <property type="entry name" value="CheA-289, Domain 4"/>
    <property type="match status" value="1"/>
</dbReference>
<dbReference type="AlphaFoldDB" id="A0A928KQS0"/>
<organism evidence="3 4">
    <name type="scientific">Faecalispora sporosphaeroides</name>
    <dbReference type="NCBI Taxonomy" id="1549"/>
    <lineage>
        <taxon>Bacteria</taxon>
        <taxon>Bacillati</taxon>
        <taxon>Bacillota</taxon>
        <taxon>Clostridia</taxon>
        <taxon>Eubacteriales</taxon>
        <taxon>Oscillospiraceae</taxon>
        <taxon>Faecalispora</taxon>
    </lineage>
</organism>
<reference evidence="3" key="1">
    <citation type="submission" date="2019-04" db="EMBL/GenBank/DDBJ databases">
        <title>Evolution of Biomass-Degrading Anaerobic Consortia Revealed by Metagenomics.</title>
        <authorList>
            <person name="Peng X."/>
        </authorList>
    </citation>
    <scope>NUCLEOTIDE SEQUENCE</scope>
    <source>
        <strain evidence="3">SIG551</strain>
    </source>
</reference>
<dbReference type="EMBL" id="SVNY01000002">
    <property type="protein sequence ID" value="MBE6833032.1"/>
    <property type="molecule type" value="Genomic_DNA"/>
</dbReference>
<dbReference type="PROSITE" id="PS50851">
    <property type="entry name" value="CHEW"/>
    <property type="match status" value="1"/>
</dbReference>
<dbReference type="InterPro" id="IPR036061">
    <property type="entry name" value="CheW-like_dom_sf"/>
</dbReference>
<evidence type="ECO:0000259" key="2">
    <source>
        <dbReference type="PROSITE" id="PS50851"/>
    </source>
</evidence>
<dbReference type="GO" id="GO:0005829">
    <property type="term" value="C:cytosol"/>
    <property type="evidence" value="ECO:0007669"/>
    <property type="project" value="TreeGrafter"/>
</dbReference>
<feature type="region of interest" description="Disordered" evidence="1">
    <location>
        <begin position="160"/>
        <end position="180"/>
    </location>
</feature>
<dbReference type="RefSeq" id="WP_326840158.1">
    <property type="nucleotide sequence ID" value="NZ_SVNY01000002.1"/>
</dbReference>
<comment type="caution">
    <text evidence="3">The sequence shown here is derived from an EMBL/GenBank/DDBJ whole genome shotgun (WGS) entry which is preliminary data.</text>
</comment>
<name>A0A928KQS0_9FIRM</name>
<dbReference type="CDD" id="cd00732">
    <property type="entry name" value="CheW"/>
    <property type="match status" value="1"/>
</dbReference>
<dbReference type="SMART" id="SM00260">
    <property type="entry name" value="CheW"/>
    <property type="match status" value="1"/>
</dbReference>
<proteinExistence type="predicted"/>
<accession>A0A928KQS0</accession>